<evidence type="ECO:0000313" key="7">
    <source>
        <dbReference type="EMBL" id="EWM26875.1"/>
    </source>
</evidence>
<evidence type="ECO:0000256" key="2">
    <source>
        <dbReference type="ARBA" id="ARBA00022692"/>
    </source>
</evidence>
<evidence type="ECO:0000313" key="8">
    <source>
        <dbReference type="Proteomes" id="UP000019335"/>
    </source>
</evidence>
<feature type="transmembrane region" description="Helical" evidence="6">
    <location>
        <begin position="72"/>
        <end position="95"/>
    </location>
</feature>
<dbReference type="OrthoDB" id="6081786at2759"/>
<evidence type="ECO:0000256" key="1">
    <source>
        <dbReference type="ARBA" id="ARBA00004141"/>
    </source>
</evidence>
<dbReference type="InterPro" id="IPR013714">
    <property type="entry name" value="Golgi_TVP15"/>
</dbReference>
<gene>
    <name evidence="7" type="ORF">Naga_100576g1</name>
</gene>
<dbReference type="EMBL" id="AZIL01000585">
    <property type="protein sequence ID" value="EWM26875.1"/>
    <property type="molecule type" value="Genomic_DNA"/>
</dbReference>
<evidence type="ECO:0000256" key="4">
    <source>
        <dbReference type="ARBA" id="ARBA00023136"/>
    </source>
</evidence>
<keyword evidence="2 6" id="KW-0812">Transmembrane</keyword>
<keyword evidence="3 6" id="KW-1133">Transmembrane helix</keyword>
<accession>W7TIM8</accession>
<evidence type="ECO:0000256" key="5">
    <source>
        <dbReference type="SAM" id="MobiDB-lite"/>
    </source>
</evidence>
<feature type="transmembrane region" description="Helical" evidence="6">
    <location>
        <begin position="116"/>
        <end position="138"/>
    </location>
</feature>
<dbReference type="GO" id="GO:0016020">
    <property type="term" value="C:membrane"/>
    <property type="evidence" value="ECO:0007669"/>
    <property type="project" value="UniProtKB-SubCell"/>
</dbReference>
<organism evidence="7 8">
    <name type="scientific">Nannochloropsis gaditana</name>
    <dbReference type="NCBI Taxonomy" id="72520"/>
    <lineage>
        <taxon>Eukaryota</taxon>
        <taxon>Sar</taxon>
        <taxon>Stramenopiles</taxon>
        <taxon>Ochrophyta</taxon>
        <taxon>Eustigmatophyceae</taxon>
        <taxon>Eustigmatales</taxon>
        <taxon>Monodopsidaceae</taxon>
        <taxon>Nannochloropsis</taxon>
    </lineage>
</organism>
<feature type="transmembrane region" description="Helical" evidence="6">
    <location>
        <begin position="144"/>
        <end position="165"/>
    </location>
</feature>
<feature type="region of interest" description="Disordered" evidence="5">
    <location>
        <begin position="1"/>
        <end position="25"/>
    </location>
</feature>
<comment type="caution">
    <text evidence="7">The sequence shown here is derived from an EMBL/GenBank/DDBJ whole genome shotgun (WGS) entry which is preliminary data.</text>
</comment>
<protein>
    <submittedName>
        <fullName evidence="7">Golgi apparatus membrane protein TVP15</fullName>
    </submittedName>
</protein>
<proteinExistence type="predicted"/>
<evidence type="ECO:0000256" key="6">
    <source>
        <dbReference type="SAM" id="Phobius"/>
    </source>
</evidence>
<name>W7TIM8_9STRA</name>
<comment type="subcellular location">
    <subcellularLocation>
        <location evidence="1">Membrane</location>
        <topology evidence="1">Multi-pass membrane protein</topology>
    </subcellularLocation>
</comment>
<dbReference type="PANTHER" id="PTHR28128">
    <property type="entry name" value="GOLGI APPARATUS MEMBRANE PROTEIN TVP15"/>
    <property type="match status" value="1"/>
</dbReference>
<evidence type="ECO:0000256" key="3">
    <source>
        <dbReference type="ARBA" id="ARBA00022989"/>
    </source>
</evidence>
<dbReference type="Proteomes" id="UP000019335">
    <property type="component" value="Chromosome 8"/>
</dbReference>
<sequence>MLNAEETKTSGAADASHGGKKANTTSTKVNQVSWLQRLRREGCLPLKTVGFLTGLALTVIACLTFAAKLLDLNVVGAINQVWLAIFGLIMMLLEASSSTNFLSQRVSRWLNENMKILTYMTGRGLFYIFVGTLELGFWFSTLHLVIGIILCSLGGVTIFVGWALGMKLRSLRRDMAQEDDARRVSQRAP</sequence>
<dbReference type="PANTHER" id="PTHR28128:SF1">
    <property type="entry name" value="GOLGI APPARATUS MEMBRANE PROTEIN TVP15"/>
    <property type="match status" value="1"/>
</dbReference>
<keyword evidence="8" id="KW-1185">Reference proteome</keyword>
<keyword evidence="4 6" id="KW-0472">Membrane</keyword>
<feature type="transmembrane region" description="Helical" evidence="6">
    <location>
        <begin position="44"/>
        <end position="66"/>
    </location>
</feature>
<dbReference type="AlphaFoldDB" id="W7TIM8"/>
<reference evidence="7 8" key="1">
    <citation type="journal article" date="2014" name="Mol. Plant">
        <title>Chromosome Scale Genome Assembly and Transcriptome Profiling of Nannochloropsis gaditana in Nitrogen Depletion.</title>
        <authorList>
            <person name="Corteggiani Carpinelli E."/>
            <person name="Telatin A."/>
            <person name="Vitulo N."/>
            <person name="Forcato C."/>
            <person name="D'Angelo M."/>
            <person name="Schiavon R."/>
            <person name="Vezzi A."/>
            <person name="Giacometti G.M."/>
            <person name="Morosinotto T."/>
            <person name="Valle G."/>
        </authorList>
    </citation>
    <scope>NUCLEOTIDE SEQUENCE [LARGE SCALE GENOMIC DNA]</scope>
    <source>
        <strain evidence="7 8">B-31</strain>
    </source>
</reference>